<comment type="caution">
    <text evidence="11">The sequence shown here is derived from an EMBL/GenBank/DDBJ whole genome shotgun (WGS) entry which is preliminary data.</text>
</comment>
<evidence type="ECO:0000313" key="12">
    <source>
        <dbReference type="Proteomes" id="UP001150538"/>
    </source>
</evidence>
<evidence type="ECO:0000256" key="6">
    <source>
        <dbReference type="ARBA" id="ARBA00023054"/>
    </source>
</evidence>
<keyword evidence="7 9" id="KW-0804">Transcription</keyword>
<feature type="compositionally biased region" description="Basic and acidic residues" evidence="10">
    <location>
        <begin position="14"/>
        <end position="23"/>
    </location>
</feature>
<comment type="subunit">
    <text evidence="9">Component of the NuA4 histone acetyltransferase complex.</text>
</comment>
<evidence type="ECO:0000256" key="10">
    <source>
        <dbReference type="SAM" id="MobiDB-lite"/>
    </source>
</evidence>
<dbReference type="Pfam" id="PF09340">
    <property type="entry name" value="NuA4"/>
    <property type="match status" value="1"/>
</dbReference>
<organism evidence="11 12">
    <name type="scientific">Mycoemilia scoparia</name>
    <dbReference type="NCBI Taxonomy" id="417184"/>
    <lineage>
        <taxon>Eukaryota</taxon>
        <taxon>Fungi</taxon>
        <taxon>Fungi incertae sedis</taxon>
        <taxon>Zoopagomycota</taxon>
        <taxon>Kickxellomycotina</taxon>
        <taxon>Kickxellomycetes</taxon>
        <taxon>Kickxellales</taxon>
        <taxon>Kickxellaceae</taxon>
        <taxon>Mycoemilia</taxon>
    </lineage>
</organism>
<keyword evidence="4 9" id="KW-0156">Chromatin regulator</keyword>
<comment type="similarity">
    <text evidence="2 9">Belongs to the EAF6 family.</text>
</comment>
<dbReference type="GO" id="GO:0006281">
    <property type="term" value="P:DNA repair"/>
    <property type="evidence" value="ECO:0007669"/>
    <property type="project" value="UniProtKB-UniRule"/>
</dbReference>
<protein>
    <recommendedName>
        <fullName evidence="3 9">Chromatin modification-related protein EAF6</fullName>
    </recommendedName>
</protein>
<dbReference type="Proteomes" id="UP001150538">
    <property type="component" value="Unassembled WGS sequence"/>
</dbReference>
<feature type="region of interest" description="Disordered" evidence="10">
    <location>
        <begin position="1"/>
        <end position="23"/>
    </location>
</feature>
<keyword evidence="6" id="KW-0175">Coiled coil</keyword>
<evidence type="ECO:0000256" key="5">
    <source>
        <dbReference type="ARBA" id="ARBA00023015"/>
    </source>
</evidence>
<name>A0A9W8A5I7_9FUNG</name>
<evidence type="ECO:0000256" key="4">
    <source>
        <dbReference type="ARBA" id="ARBA00022853"/>
    </source>
</evidence>
<keyword evidence="9" id="KW-0227">DNA damage</keyword>
<evidence type="ECO:0000256" key="7">
    <source>
        <dbReference type="ARBA" id="ARBA00023163"/>
    </source>
</evidence>
<keyword evidence="9" id="KW-0234">DNA repair</keyword>
<dbReference type="GO" id="GO:0035267">
    <property type="term" value="C:NuA4 histone acetyltransferase complex"/>
    <property type="evidence" value="ECO:0007669"/>
    <property type="project" value="UniProtKB-UniRule"/>
</dbReference>
<proteinExistence type="inferred from homology"/>
<dbReference type="EMBL" id="JANBPU010000018">
    <property type="protein sequence ID" value="KAJ1920031.1"/>
    <property type="molecule type" value="Genomic_DNA"/>
</dbReference>
<dbReference type="AlphaFoldDB" id="A0A9W8A5I7"/>
<dbReference type="OrthoDB" id="440324at2759"/>
<evidence type="ECO:0000313" key="11">
    <source>
        <dbReference type="EMBL" id="KAJ1920031.1"/>
    </source>
</evidence>
<dbReference type="InterPro" id="IPR015418">
    <property type="entry name" value="Eaf6"/>
</dbReference>
<evidence type="ECO:0000256" key="3">
    <source>
        <dbReference type="ARBA" id="ARBA00018504"/>
    </source>
</evidence>
<keyword evidence="5 9" id="KW-0805">Transcription regulation</keyword>
<evidence type="ECO:0000256" key="9">
    <source>
        <dbReference type="RuleBase" id="RU368022"/>
    </source>
</evidence>
<evidence type="ECO:0000256" key="1">
    <source>
        <dbReference type="ARBA" id="ARBA00004123"/>
    </source>
</evidence>
<evidence type="ECO:0000256" key="2">
    <source>
        <dbReference type="ARBA" id="ARBA00010916"/>
    </source>
</evidence>
<gene>
    <name evidence="11" type="primary">MEAF6</name>
    <name evidence="11" type="ORF">H4219_001560</name>
</gene>
<evidence type="ECO:0000256" key="8">
    <source>
        <dbReference type="ARBA" id="ARBA00023242"/>
    </source>
</evidence>
<dbReference type="GO" id="GO:0006325">
    <property type="term" value="P:chromatin organization"/>
    <property type="evidence" value="ECO:0007669"/>
    <property type="project" value="UniProtKB-KW"/>
</dbReference>
<comment type="function">
    <text evidence="9">Component of the NuA4 histone acetyltransferase complex which is involved in transcriptional activation of selected genes principally by acetylation of nucleosomal histone H4 and H2A. The NuA4 complex is also involved in DNA repair.</text>
</comment>
<accession>A0A9W8A5I7</accession>
<sequence>MAEKASKSNQDLKSPNKDKISKKALREAEEECYRLLERKKQLDKNLINLETSIYDFETSYFENTASEGNIVRGFEGYLTSNKPDKKRQPVKDWERIFSHSSVTFKNVGL</sequence>
<dbReference type="PANTHER" id="PTHR13476">
    <property type="entry name" value="CHROMATIN MODIFICATION-RELATED PROTEIN MEAF6"/>
    <property type="match status" value="1"/>
</dbReference>
<reference evidence="11" key="1">
    <citation type="submission" date="2022-07" db="EMBL/GenBank/DDBJ databases">
        <title>Phylogenomic reconstructions and comparative analyses of Kickxellomycotina fungi.</title>
        <authorList>
            <person name="Reynolds N.K."/>
            <person name="Stajich J.E."/>
            <person name="Barry K."/>
            <person name="Grigoriev I.V."/>
            <person name="Crous P."/>
            <person name="Smith M.E."/>
        </authorList>
    </citation>
    <scope>NUCLEOTIDE SEQUENCE</scope>
    <source>
        <strain evidence="11">NBRC 100468</strain>
    </source>
</reference>
<comment type="subcellular location">
    <subcellularLocation>
        <location evidence="1 9">Nucleus</location>
    </subcellularLocation>
</comment>
<dbReference type="GO" id="GO:0005634">
    <property type="term" value="C:nucleus"/>
    <property type="evidence" value="ECO:0007669"/>
    <property type="project" value="UniProtKB-SubCell"/>
</dbReference>
<keyword evidence="12" id="KW-1185">Reference proteome</keyword>
<keyword evidence="8 9" id="KW-0539">Nucleus</keyword>